<dbReference type="PANTHER" id="PTHR43527">
    <property type="entry name" value="4-DIPHOSPHOCYTIDYL-2-C-METHYL-D-ERYTHRITOL KINASE, CHLOROPLASTIC"/>
    <property type="match status" value="1"/>
</dbReference>
<evidence type="ECO:0000256" key="9">
    <source>
        <dbReference type="ARBA" id="ARBA00032554"/>
    </source>
</evidence>
<evidence type="ECO:0000259" key="11">
    <source>
        <dbReference type="Pfam" id="PF00288"/>
    </source>
</evidence>
<gene>
    <name evidence="10" type="primary">ispE</name>
    <name evidence="13" type="ORF">CIT31_08710</name>
</gene>
<feature type="active site" evidence="10">
    <location>
        <position position="15"/>
    </location>
</feature>
<evidence type="ECO:0000256" key="5">
    <source>
        <dbReference type="ARBA" id="ARBA00022741"/>
    </source>
</evidence>
<evidence type="ECO:0000256" key="1">
    <source>
        <dbReference type="ARBA" id="ARBA00009684"/>
    </source>
</evidence>
<dbReference type="GO" id="GO:0050515">
    <property type="term" value="F:4-(cytidine 5'-diphospho)-2-C-methyl-D-erythritol kinase activity"/>
    <property type="evidence" value="ECO:0007669"/>
    <property type="project" value="UniProtKB-UniRule"/>
</dbReference>
<dbReference type="Pfam" id="PF00288">
    <property type="entry name" value="GHMP_kinases_N"/>
    <property type="match status" value="1"/>
</dbReference>
<comment type="caution">
    <text evidence="13">The sequence shown here is derived from an EMBL/GenBank/DDBJ whole genome shotgun (WGS) entry which is preliminary data.</text>
</comment>
<dbReference type="SUPFAM" id="SSF55060">
    <property type="entry name" value="GHMP Kinase, C-terminal domain"/>
    <property type="match status" value="1"/>
</dbReference>
<dbReference type="EMBL" id="NPKH01000016">
    <property type="protein sequence ID" value="PAP95875.1"/>
    <property type="molecule type" value="Genomic_DNA"/>
</dbReference>
<feature type="binding site" evidence="10">
    <location>
        <begin position="102"/>
        <end position="112"/>
    </location>
    <ligand>
        <name>ATP</name>
        <dbReference type="ChEBI" id="CHEBI:30616"/>
    </ligand>
</feature>
<organism evidence="13 14">
    <name type="scientific">Mesorhizobium wenxiniae</name>
    <dbReference type="NCBI Taxonomy" id="2014805"/>
    <lineage>
        <taxon>Bacteria</taxon>
        <taxon>Pseudomonadati</taxon>
        <taxon>Pseudomonadota</taxon>
        <taxon>Alphaproteobacteria</taxon>
        <taxon>Hyphomicrobiales</taxon>
        <taxon>Phyllobacteriaceae</taxon>
        <taxon>Mesorhizobium</taxon>
    </lineage>
</organism>
<name>A0A271KLI7_9HYPH</name>
<dbReference type="AlphaFoldDB" id="A0A271KLI7"/>
<feature type="domain" description="GHMP kinase N-terminal" evidence="11">
    <location>
        <begin position="72"/>
        <end position="149"/>
    </location>
</feature>
<evidence type="ECO:0000256" key="3">
    <source>
        <dbReference type="ARBA" id="ARBA00017473"/>
    </source>
</evidence>
<evidence type="ECO:0000256" key="7">
    <source>
        <dbReference type="ARBA" id="ARBA00022840"/>
    </source>
</evidence>
<dbReference type="OrthoDB" id="9809438at2"/>
<keyword evidence="8 10" id="KW-0414">Isoprene biosynthesis</keyword>
<dbReference type="InterPro" id="IPR036554">
    <property type="entry name" value="GHMP_kinase_C_sf"/>
</dbReference>
<sequence>MDSGITVRAWHAHAKINLALHVTGRRADGYHMIESLAVFTRFGDRIEIELADSDGFSASGRYVSAVPLDDSNLAVKARDALRKQAGPAQTPPVAIRLEKNLPVASGVGGGSSDAATVLRGLAEIWRLDLDDAELARIGLSLGADVPMCLAAKPLIALGIGEELSAVPGFPALGLVLVNPGTAVSTAEVFNALSDRHNEGLPPLPRDLDFHSIRNWLEITRNDLEPAARAIQPAIGKALSVLNKAGAGFTRMSGSGATCFGLFETGNVAKRAAVDIRSRHPDWFVAATRTMTSEADTHGQD</sequence>
<feature type="domain" description="GHMP kinase C-terminal" evidence="12">
    <location>
        <begin position="212"/>
        <end position="277"/>
    </location>
</feature>
<dbReference type="EC" id="2.7.1.148" evidence="2 10"/>
<keyword evidence="5 10" id="KW-0547">Nucleotide-binding</keyword>
<comment type="catalytic activity">
    <reaction evidence="10">
        <text>4-CDP-2-C-methyl-D-erythritol + ATP = 4-CDP-2-C-methyl-D-erythritol 2-phosphate + ADP + H(+)</text>
        <dbReference type="Rhea" id="RHEA:18437"/>
        <dbReference type="ChEBI" id="CHEBI:15378"/>
        <dbReference type="ChEBI" id="CHEBI:30616"/>
        <dbReference type="ChEBI" id="CHEBI:57823"/>
        <dbReference type="ChEBI" id="CHEBI:57919"/>
        <dbReference type="ChEBI" id="CHEBI:456216"/>
        <dbReference type="EC" id="2.7.1.148"/>
    </reaction>
</comment>
<dbReference type="PANTHER" id="PTHR43527:SF2">
    <property type="entry name" value="4-DIPHOSPHOCYTIDYL-2-C-METHYL-D-ERYTHRITOL KINASE, CHLOROPLASTIC"/>
    <property type="match status" value="1"/>
</dbReference>
<dbReference type="Gene3D" id="3.30.230.10">
    <property type="match status" value="1"/>
</dbReference>
<dbReference type="UniPathway" id="UPA00056">
    <property type="reaction ID" value="UER00094"/>
</dbReference>
<comment type="function">
    <text evidence="10">Catalyzes the phosphorylation of the position 2 hydroxy group of 4-diphosphocytidyl-2C-methyl-D-erythritol.</text>
</comment>
<evidence type="ECO:0000256" key="2">
    <source>
        <dbReference type="ARBA" id="ARBA00012052"/>
    </source>
</evidence>
<evidence type="ECO:0000256" key="6">
    <source>
        <dbReference type="ARBA" id="ARBA00022777"/>
    </source>
</evidence>
<dbReference type="InterPro" id="IPR020568">
    <property type="entry name" value="Ribosomal_Su5_D2-typ_SF"/>
</dbReference>
<dbReference type="GO" id="GO:0005524">
    <property type="term" value="F:ATP binding"/>
    <property type="evidence" value="ECO:0007669"/>
    <property type="project" value="UniProtKB-UniRule"/>
</dbReference>
<keyword evidence="4 10" id="KW-0808">Transferase</keyword>
<dbReference type="GO" id="GO:0016114">
    <property type="term" value="P:terpenoid biosynthetic process"/>
    <property type="evidence" value="ECO:0007669"/>
    <property type="project" value="UniProtKB-UniRule"/>
</dbReference>
<feature type="active site" evidence="10">
    <location>
        <position position="144"/>
    </location>
</feature>
<dbReference type="NCBIfam" id="TIGR00154">
    <property type="entry name" value="ispE"/>
    <property type="match status" value="1"/>
</dbReference>
<accession>A0A271KLI7</accession>
<dbReference type="InterPro" id="IPR004424">
    <property type="entry name" value="IspE"/>
</dbReference>
<protein>
    <recommendedName>
        <fullName evidence="3 10">4-diphosphocytidyl-2-C-methyl-D-erythritol kinase</fullName>
        <shortName evidence="10">CMK</shortName>
        <ecNumber evidence="2 10">2.7.1.148</ecNumber>
    </recommendedName>
    <alternativeName>
        <fullName evidence="9 10">4-(cytidine-5'-diphospho)-2-C-methyl-D-erythritol kinase</fullName>
    </alternativeName>
</protein>
<comment type="pathway">
    <text evidence="10">Isoprenoid biosynthesis; isopentenyl diphosphate biosynthesis via DXP pathway; isopentenyl diphosphate from 1-deoxy-D-xylulose 5-phosphate: step 3/6.</text>
</comment>
<evidence type="ECO:0000256" key="8">
    <source>
        <dbReference type="ARBA" id="ARBA00023229"/>
    </source>
</evidence>
<dbReference type="SUPFAM" id="SSF54211">
    <property type="entry name" value="Ribosomal protein S5 domain 2-like"/>
    <property type="match status" value="1"/>
</dbReference>
<keyword evidence="6 10" id="KW-0418">Kinase</keyword>
<keyword evidence="7 10" id="KW-0067">ATP-binding</keyword>
<dbReference type="InterPro" id="IPR013750">
    <property type="entry name" value="GHMP_kinase_C_dom"/>
</dbReference>
<dbReference type="Proteomes" id="UP000215931">
    <property type="component" value="Unassembled WGS sequence"/>
</dbReference>
<dbReference type="InterPro" id="IPR014721">
    <property type="entry name" value="Ribsml_uS5_D2-typ_fold_subgr"/>
</dbReference>
<dbReference type="NCBIfam" id="NF011202">
    <property type="entry name" value="PRK14608.1"/>
    <property type="match status" value="1"/>
</dbReference>
<evidence type="ECO:0000256" key="4">
    <source>
        <dbReference type="ARBA" id="ARBA00022679"/>
    </source>
</evidence>
<dbReference type="PIRSF" id="PIRSF010376">
    <property type="entry name" value="IspE"/>
    <property type="match status" value="1"/>
</dbReference>
<evidence type="ECO:0000256" key="10">
    <source>
        <dbReference type="HAMAP-Rule" id="MF_00061"/>
    </source>
</evidence>
<reference evidence="13 14" key="1">
    <citation type="submission" date="2017-08" db="EMBL/GenBank/DDBJ databases">
        <title>Mesorhizobium wenxinae sp. nov., a novel rhizobial species isolated from root nodules of chickpea (Cicer arietinum L.).</title>
        <authorList>
            <person name="Zhang J."/>
        </authorList>
    </citation>
    <scope>NUCLEOTIDE SEQUENCE [LARGE SCALE GENOMIC DNA]</scope>
    <source>
        <strain evidence="14">WYCCWR 10019</strain>
    </source>
</reference>
<proteinExistence type="inferred from homology"/>
<dbReference type="InterPro" id="IPR006204">
    <property type="entry name" value="GHMP_kinase_N_dom"/>
</dbReference>
<evidence type="ECO:0000313" key="14">
    <source>
        <dbReference type="Proteomes" id="UP000215931"/>
    </source>
</evidence>
<dbReference type="RefSeq" id="WP_095518269.1">
    <property type="nucleotide sequence ID" value="NZ_NPKH01000016.1"/>
</dbReference>
<keyword evidence="14" id="KW-1185">Reference proteome</keyword>
<evidence type="ECO:0000313" key="13">
    <source>
        <dbReference type="EMBL" id="PAP95875.1"/>
    </source>
</evidence>
<evidence type="ECO:0000259" key="12">
    <source>
        <dbReference type="Pfam" id="PF08544"/>
    </source>
</evidence>
<dbReference type="HAMAP" id="MF_00061">
    <property type="entry name" value="IspE"/>
    <property type="match status" value="1"/>
</dbReference>
<comment type="similarity">
    <text evidence="1 10">Belongs to the GHMP kinase family. IspE subfamily.</text>
</comment>
<dbReference type="GO" id="GO:0019288">
    <property type="term" value="P:isopentenyl diphosphate biosynthetic process, methylerythritol 4-phosphate pathway"/>
    <property type="evidence" value="ECO:0007669"/>
    <property type="project" value="UniProtKB-UniRule"/>
</dbReference>
<dbReference type="Gene3D" id="3.30.70.890">
    <property type="entry name" value="GHMP kinase, C-terminal domain"/>
    <property type="match status" value="1"/>
</dbReference>
<dbReference type="Pfam" id="PF08544">
    <property type="entry name" value="GHMP_kinases_C"/>
    <property type="match status" value="1"/>
</dbReference>